<dbReference type="EMBL" id="UOEC01000103">
    <property type="protein sequence ID" value="VAV92681.1"/>
    <property type="molecule type" value="Genomic_DNA"/>
</dbReference>
<dbReference type="InterPro" id="IPR016024">
    <property type="entry name" value="ARM-type_fold"/>
</dbReference>
<evidence type="ECO:0000313" key="2">
    <source>
        <dbReference type="EMBL" id="VAV92681.1"/>
    </source>
</evidence>
<sequence>MDASAECGLLRQQIEKYWEVIVAKTKQPVTSRVFDKLSQTLESGIDIHRCVSATALADIAHPGASAVLQKALLDEDEDVRTDAMNALVMLQDSGSAEAAMENLLGDPCPEVKLAALELLTALKYQPIVPWLLKLVISETDEINWDQEGYYQTGWEDWLDIQRVAIKALGEFEAAEAVPGILDAISDEDGQDVTQLAIPVLARLGEVGIDALEQLFDSGDAQMRRRICSSLIAGSSAQVDVLLLAGLEDKDDNVRLVAVEKLLAADINDPRLVGFYQDTDENVRRLIAESLGASNPEKITQMLSDPAPGVRQVAFRTIAAEPEFFENEGFSEVVRQAIAGVPEIAGDAAVAWAALIGAPSANSLGSALQNPAQPLAFRIGLIEALTLLDEAGLPYLAEAAGDERRQVRVSALSAIAEIAAETSWPNNASQILLAALKGELVQEPEETDLSDEAEEDEEVPVEVVEPVEEKEATSTLDQIMNSEVQADNEPKTEPVQLSEEDQHFIDLSKMRAMRKGKVSLDVKIAPFQDVRRFAARLLGDFNETAVPVQLADALNYQDDELKQSCLESLGVIGQTRGRLNKSLYKAVVAEAEHQDRAIRRLAARCLGFINGKNATSQLANMCNDADVHVRLEATRALGRKKDQVDTMLKALQDEYSGVRLEAAKSLAANQLAMDELVALTFRYDGMHRNDIVTLFRDWNPLQACDKYLEILDDDIRKRDWLVAIQAVGQLLKKPENEKIRAAA</sequence>
<accession>A0A3B0RMM1</accession>
<dbReference type="AlphaFoldDB" id="A0A3B0RMM1"/>
<dbReference type="PANTHER" id="PTHR12697:SF5">
    <property type="entry name" value="DEOXYHYPUSINE HYDROXYLASE"/>
    <property type="match status" value="1"/>
</dbReference>
<feature type="region of interest" description="Disordered" evidence="1">
    <location>
        <begin position="442"/>
        <end position="461"/>
    </location>
</feature>
<dbReference type="GO" id="GO:0016491">
    <property type="term" value="F:oxidoreductase activity"/>
    <property type="evidence" value="ECO:0007669"/>
    <property type="project" value="TreeGrafter"/>
</dbReference>
<dbReference type="SMART" id="SM00567">
    <property type="entry name" value="EZ_HEAT"/>
    <property type="match status" value="10"/>
</dbReference>
<dbReference type="InterPro" id="IPR011989">
    <property type="entry name" value="ARM-like"/>
</dbReference>
<reference evidence="2" key="1">
    <citation type="submission" date="2018-06" db="EMBL/GenBank/DDBJ databases">
        <authorList>
            <person name="Zhirakovskaya E."/>
        </authorList>
    </citation>
    <scope>NUCLEOTIDE SEQUENCE</scope>
</reference>
<name>A0A3B0RMM1_9ZZZZ</name>
<gene>
    <name evidence="2" type="ORF">MNBD_ALPHA08-2220</name>
</gene>
<protein>
    <submittedName>
        <fullName evidence="2">Uncharacterized protein</fullName>
    </submittedName>
</protein>
<dbReference type="SUPFAM" id="SSF48371">
    <property type="entry name" value="ARM repeat"/>
    <property type="match status" value="1"/>
</dbReference>
<dbReference type="Gene3D" id="1.25.10.10">
    <property type="entry name" value="Leucine-rich Repeat Variant"/>
    <property type="match status" value="3"/>
</dbReference>
<proteinExistence type="predicted"/>
<dbReference type="Pfam" id="PF13646">
    <property type="entry name" value="HEAT_2"/>
    <property type="match status" value="2"/>
</dbReference>
<organism evidence="2">
    <name type="scientific">hydrothermal vent metagenome</name>
    <dbReference type="NCBI Taxonomy" id="652676"/>
    <lineage>
        <taxon>unclassified sequences</taxon>
        <taxon>metagenomes</taxon>
        <taxon>ecological metagenomes</taxon>
    </lineage>
</organism>
<dbReference type="PANTHER" id="PTHR12697">
    <property type="entry name" value="PBS LYASE HEAT-LIKE PROTEIN"/>
    <property type="match status" value="1"/>
</dbReference>
<evidence type="ECO:0000256" key="1">
    <source>
        <dbReference type="SAM" id="MobiDB-lite"/>
    </source>
</evidence>
<dbReference type="InterPro" id="IPR004155">
    <property type="entry name" value="PBS_lyase_HEAT"/>
</dbReference>